<dbReference type="AlphaFoldDB" id="A0AA42U6L7"/>
<reference evidence="2" key="1">
    <citation type="submission" date="2022-09" db="EMBL/GenBank/DDBJ databases">
        <title>Intensive care unit water sources are persistently colonized with multi-drug resistant bacteria and are the site of extensive horizontal gene transfer of antibiotic resistance genes.</title>
        <authorList>
            <person name="Diorio-Toth L."/>
        </authorList>
    </citation>
    <scope>NUCLEOTIDE SEQUENCE</scope>
    <source>
        <strain evidence="2">GD03725</strain>
    </source>
</reference>
<comment type="caution">
    <text evidence="2">The sequence shown here is derived from an EMBL/GenBank/DDBJ whole genome shotgun (WGS) entry which is preliminary data.</text>
</comment>
<evidence type="ECO:0000256" key="1">
    <source>
        <dbReference type="SAM" id="MobiDB-lite"/>
    </source>
</evidence>
<accession>A0AA42U6L7</accession>
<sequence length="61" mass="6710">MPYQDACDMPIDMAIAFLSADERQSNNTRPVEKSSSPAPVKKASGKTYVASRFKNSKMSKP</sequence>
<dbReference type="EMBL" id="JAOCIL010000001">
    <property type="protein sequence ID" value="MDH1437542.1"/>
    <property type="molecule type" value="Genomic_DNA"/>
</dbReference>
<evidence type="ECO:0000313" key="3">
    <source>
        <dbReference type="Proteomes" id="UP001161567"/>
    </source>
</evidence>
<proteinExistence type="predicted"/>
<name>A0AA42U6L7_ACIJO</name>
<organism evidence="2 3">
    <name type="scientific">Acinetobacter johnsonii</name>
    <dbReference type="NCBI Taxonomy" id="40214"/>
    <lineage>
        <taxon>Bacteria</taxon>
        <taxon>Pseudomonadati</taxon>
        <taxon>Pseudomonadota</taxon>
        <taxon>Gammaproteobacteria</taxon>
        <taxon>Moraxellales</taxon>
        <taxon>Moraxellaceae</taxon>
        <taxon>Acinetobacter</taxon>
    </lineage>
</organism>
<feature type="compositionally biased region" description="Low complexity" evidence="1">
    <location>
        <begin position="33"/>
        <end position="46"/>
    </location>
</feature>
<evidence type="ECO:0000313" key="2">
    <source>
        <dbReference type="EMBL" id="MDH1437542.1"/>
    </source>
</evidence>
<feature type="region of interest" description="Disordered" evidence="1">
    <location>
        <begin position="21"/>
        <end position="61"/>
    </location>
</feature>
<dbReference type="RefSeq" id="WP_279732556.1">
    <property type="nucleotide sequence ID" value="NZ_JAOCCI010000015.1"/>
</dbReference>
<dbReference type="Proteomes" id="UP001161567">
    <property type="component" value="Unassembled WGS sequence"/>
</dbReference>
<gene>
    <name evidence="2" type="ORF">N5I27_03765</name>
</gene>
<protein>
    <submittedName>
        <fullName evidence="2">Uncharacterized protein</fullName>
    </submittedName>
</protein>